<sequence>MYEIYWLHTAHSVYCKIRENKTIYCYMYTKMCRKFLRIRVFC</sequence>
<evidence type="ECO:0000313" key="1">
    <source>
        <dbReference type="EMBL" id="JAH68493.1"/>
    </source>
</evidence>
<organism evidence="1">
    <name type="scientific">Anguilla anguilla</name>
    <name type="common">European freshwater eel</name>
    <name type="synonym">Muraena anguilla</name>
    <dbReference type="NCBI Taxonomy" id="7936"/>
    <lineage>
        <taxon>Eukaryota</taxon>
        <taxon>Metazoa</taxon>
        <taxon>Chordata</taxon>
        <taxon>Craniata</taxon>
        <taxon>Vertebrata</taxon>
        <taxon>Euteleostomi</taxon>
        <taxon>Actinopterygii</taxon>
        <taxon>Neopterygii</taxon>
        <taxon>Teleostei</taxon>
        <taxon>Anguilliformes</taxon>
        <taxon>Anguillidae</taxon>
        <taxon>Anguilla</taxon>
    </lineage>
</organism>
<dbReference type="AlphaFoldDB" id="A0A0E9UU46"/>
<reference evidence="1" key="2">
    <citation type="journal article" date="2015" name="Fish Shellfish Immunol.">
        <title>Early steps in the European eel (Anguilla anguilla)-Vibrio vulnificus interaction in the gills: Role of the RtxA13 toxin.</title>
        <authorList>
            <person name="Callol A."/>
            <person name="Pajuelo D."/>
            <person name="Ebbesson L."/>
            <person name="Teles M."/>
            <person name="MacKenzie S."/>
            <person name="Amaro C."/>
        </authorList>
    </citation>
    <scope>NUCLEOTIDE SEQUENCE</scope>
</reference>
<reference evidence="1" key="1">
    <citation type="submission" date="2014-11" db="EMBL/GenBank/DDBJ databases">
        <authorList>
            <person name="Amaro Gonzalez C."/>
        </authorList>
    </citation>
    <scope>NUCLEOTIDE SEQUENCE</scope>
</reference>
<accession>A0A0E9UU46</accession>
<name>A0A0E9UU46_ANGAN</name>
<proteinExistence type="predicted"/>
<dbReference type="EMBL" id="GBXM01040084">
    <property type="protein sequence ID" value="JAH68493.1"/>
    <property type="molecule type" value="Transcribed_RNA"/>
</dbReference>
<protein>
    <submittedName>
        <fullName evidence="1">Uncharacterized protein</fullName>
    </submittedName>
</protein>